<dbReference type="EMBL" id="JARKIF010000001">
    <property type="protein sequence ID" value="KAJ7651362.1"/>
    <property type="molecule type" value="Genomic_DNA"/>
</dbReference>
<feature type="region of interest" description="Disordered" evidence="1">
    <location>
        <begin position="41"/>
        <end position="69"/>
    </location>
</feature>
<feature type="compositionally biased region" description="Polar residues" evidence="1">
    <location>
        <begin position="54"/>
        <end position="69"/>
    </location>
</feature>
<reference evidence="2" key="1">
    <citation type="submission" date="2023-03" db="EMBL/GenBank/DDBJ databases">
        <title>Massive genome expansion in bonnet fungi (Mycena s.s.) driven by repeated elements and novel gene families across ecological guilds.</title>
        <authorList>
            <consortium name="Lawrence Berkeley National Laboratory"/>
            <person name="Harder C.B."/>
            <person name="Miyauchi S."/>
            <person name="Viragh M."/>
            <person name="Kuo A."/>
            <person name="Thoen E."/>
            <person name="Andreopoulos B."/>
            <person name="Lu D."/>
            <person name="Skrede I."/>
            <person name="Drula E."/>
            <person name="Henrissat B."/>
            <person name="Morin E."/>
            <person name="Kohler A."/>
            <person name="Barry K."/>
            <person name="LaButti K."/>
            <person name="Morin E."/>
            <person name="Salamov A."/>
            <person name="Lipzen A."/>
            <person name="Mereny Z."/>
            <person name="Hegedus B."/>
            <person name="Baldrian P."/>
            <person name="Stursova M."/>
            <person name="Weitz H."/>
            <person name="Taylor A."/>
            <person name="Grigoriev I.V."/>
            <person name="Nagy L.G."/>
            <person name="Martin F."/>
            <person name="Kauserud H."/>
        </authorList>
    </citation>
    <scope>NUCLEOTIDE SEQUENCE</scope>
    <source>
        <strain evidence="2">9284</strain>
    </source>
</reference>
<dbReference type="AlphaFoldDB" id="A0AAD7CL80"/>
<accession>A0AAD7CL80</accession>
<dbReference type="Proteomes" id="UP001221142">
    <property type="component" value="Unassembled WGS sequence"/>
</dbReference>
<gene>
    <name evidence="2" type="ORF">FB45DRAFT_35094</name>
</gene>
<feature type="compositionally biased region" description="Basic residues" evidence="1">
    <location>
        <begin position="44"/>
        <end position="53"/>
    </location>
</feature>
<evidence type="ECO:0000313" key="3">
    <source>
        <dbReference type="Proteomes" id="UP001221142"/>
    </source>
</evidence>
<evidence type="ECO:0000256" key="1">
    <source>
        <dbReference type="SAM" id="MobiDB-lite"/>
    </source>
</evidence>
<keyword evidence="3" id="KW-1185">Reference proteome</keyword>
<organism evidence="2 3">
    <name type="scientific">Roridomyces roridus</name>
    <dbReference type="NCBI Taxonomy" id="1738132"/>
    <lineage>
        <taxon>Eukaryota</taxon>
        <taxon>Fungi</taxon>
        <taxon>Dikarya</taxon>
        <taxon>Basidiomycota</taxon>
        <taxon>Agaricomycotina</taxon>
        <taxon>Agaricomycetes</taxon>
        <taxon>Agaricomycetidae</taxon>
        <taxon>Agaricales</taxon>
        <taxon>Marasmiineae</taxon>
        <taxon>Mycenaceae</taxon>
        <taxon>Roridomyces</taxon>
    </lineage>
</organism>
<proteinExistence type="predicted"/>
<protein>
    <submittedName>
        <fullName evidence="2">Uncharacterized protein</fullName>
    </submittedName>
</protein>
<name>A0AAD7CL80_9AGAR</name>
<comment type="caution">
    <text evidence="2">The sequence shown here is derived from an EMBL/GenBank/DDBJ whole genome shotgun (WGS) entry which is preliminary data.</text>
</comment>
<evidence type="ECO:0000313" key="2">
    <source>
        <dbReference type="EMBL" id="KAJ7651362.1"/>
    </source>
</evidence>
<sequence>MLHRLLFLLPTQPTPPLSLPLATPGELIIGNTTRRRNELYKSGLRSHRERSRARSTSSPIRRTSLPTCVTSSSLPTRHWNISSHHGESGKICRLWSGCALDRDTYRLGIRTPRCVARPTLNGLHFLHPHGIPTVVIHRALTSLKVLSFHNTSAGPDDDDVAASPGPFASVEELILCRNMSTTHMRIVSGNAPPLAKLCRLFLWSGVDTLANCLLTLSAETLEHIEIDHCGALESPLNILALTSVKSL</sequence>